<dbReference type="EMBL" id="REGN01000897">
    <property type="protein sequence ID" value="RNA38276.1"/>
    <property type="molecule type" value="Genomic_DNA"/>
</dbReference>
<gene>
    <name evidence="1" type="ORF">BpHYR1_030577</name>
</gene>
<proteinExistence type="predicted"/>
<comment type="caution">
    <text evidence="1">The sequence shown here is derived from an EMBL/GenBank/DDBJ whole genome shotgun (WGS) entry which is preliminary data.</text>
</comment>
<evidence type="ECO:0000313" key="2">
    <source>
        <dbReference type="Proteomes" id="UP000276133"/>
    </source>
</evidence>
<name>A0A3M7SRC1_BRAPC</name>
<dbReference type="AlphaFoldDB" id="A0A3M7SRC1"/>
<accession>A0A3M7SRC1</accession>
<keyword evidence="2" id="KW-1185">Reference proteome</keyword>
<sequence>MSFFPLSGLLVFLRSKSMLYSFKETVYFALTEISIRGKISDKFGISKFKIHNANLNFYN</sequence>
<organism evidence="1 2">
    <name type="scientific">Brachionus plicatilis</name>
    <name type="common">Marine rotifer</name>
    <name type="synonym">Brachionus muelleri</name>
    <dbReference type="NCBI Taxonomy" id="10195"/>
    <lineage>
        <taxon>Eukaryota</taxon>
        <taxon>Metazoa</taxon>
        <taxon>Spiralia</taxon>
        <taxon>Gnathifera</taxon>
        <taxon>Rotifera</taxon>
        <taxon>Eurotatoria</taxon>
        <taxon>Monogononta</taxon>
        <taxon>Pseudotrocha</taxon>
        <taxon>Ploima</taxon>
        <taxon>Brachionidae</taxon>
        <taxon>Brachionus</taxon>
    </lineage>
</organism>
<protein>
    <submittedName>
        <fullName evidence="1">Uncharacterized protein</fullName>
    </submittedName>
</protein>
<reference evidence="1 2" key="1">
    <citation type="journal article" date="2018" name="Sci. Rep.">
        <title>Genomic signatures of local adaptation to the degree of environmental predictability in rotifers.</title>
        <authorList>
            <person name="Franch-Gras L."/>
            <person name="Hahn C."/>
            <person name="Garcia-Roger E.M."/>
            <person name="Carmona M.J."/>
            <person name="Serra M."/>
            <person name="Gomez A."/>
        </authorList>
    </citation>
    <scope>NUCLEOTIDE SEQUENCE [LARGE SCALE GENOMIC DNA]</scope>
    <source>
        <strain evidence="1">HYR1</strain>
    </source>
</reference>
<evidence type="ECO:0000313" key="1">
    <source>
        <dbReference type="EMBL" id="RNA38276.1"/>
    </source>
</evidence>
<dbReference type="Proteomes" id="UP000276133">
    <property type="component" value="Unassembled WGS sequence"/>
</dbReference>